<dbReference type="NCBIfam" id="NF005901">
    <property type="entry name" value="PRK07877.1"/>
    <property type="match status" value="1"/>
</dbReference>
<dbReference type="InterPro" id="IPR000594">
    <property type="entry name" value="ThiF_NAD_FAD-bd"/>
</dbReference>
<dbReference type="PANTHER" id="PTHR43267">
    <property type="entry name" value="TRNA THREONYLCARBAMOYLADENOSINE DEHYDRATASE"/>
    <property type="match status" value="1"/>
</dbReference>
<organism evidence="3 4">
    <name type="scientific">Mycolicibacterium iranicum</name>
    <name type="common">Mycobacterium iranicum</name>
    <dbReference type="NCBI Taxonomy" id="912594"/>
    <lineage>
        <taxon>Bacteria</taxon>
        <taxon>Bacillati</taxon>
        <taxon>Actinomycetota</taxon>
        <taxon>Actinomycetes</taxon>
        <taxon>Mycobacteriales</taxon>
        <taxon>Mycobacteriaceae</taxon>
        <taxon>Mycolicibacterium</taxon>
    </lineage>
</organism>
<feature type="region of interest" description="Disordered" evidence="1">
    <location>
        <begin position="341"/>
        <end position="366"/>
    </location>
</feature>
<gene>
    <name evidence="3" type="ORF">FHR72_003109</name>
</gene>
<dbReference type="RefSeq" id="WP_183469509.1">
    <property type="nucleotide sequence ID" value="NZ_JACHVU010000006.1"/>
</dbReference>
<evidence type="ECO:0000313" key="3">
    <source>
        <dbReference type="EMBL" id="MBB2991624.1"/>
    </source>
</evidence>
<dbReference type="GO" id="GO:0061504">
    <property type="term" value="P:cyclic threonylcarbamoyladenosine biosynthetic process"/>
    <property type="evidence" value="ECO:0007669"/>
    <property type="project" value="TreeGrafter"/>
</dbReference>
<dbReference type="EMBL" id="JACHVU010000006">
    <property type="protein sequence ID" value="MBB2991624.1"/>
    <property type="molecule type" value="Genomic_DNA"/>
</dbReference>
<dbReference type="Gene3D" id="3.40.109.10">
    <property type="entry name" value="NADH Oxidase"/>
    <property type="match status" value="2"/>
</dbReference>
<feature type="region of interest" description="Disordered" evidence="1">
    <location>
        <begin position="703"/>
        <end position="724"/>
    </location>
</feature>
<evidence type="ECO:0000256" key="1">
    <source>
        <dbReference type="SAM" id="MobiDB-lite"/>
    </source>
</evidence>
<dbReference type="SUPFAM" id="SSF55469">
    <property type="entry name" value="FMN-dependent nitroreductase-like"/>
    <property type="match status" value="1"/>
</dbReference>
<dbReference type="GO" id="GO:0008641">
    <property type="term" value="F:ubiquitin-like modifier activating enzyme activity"/>
    <property type="evidence" value="ECO:0007669"/>
    <property type="project" value="InterPro"/>
</dbReference>
<dbReference type="GO" id="GO:0016779">
    <property type="term" value="F:nucleotidyltransferase activity"/>
    <property type="evidence" value="ECO:0007669"/>
    <property type="project" value="UniProtKB-KW"/>
</dbReference>
<dbReference type="GO" id="GO:0061503">
    <property type="term" value="F:tRNA threonylcarbamoyladenosine dehydratase"/>
    <property type="evidence" value="ECO:0007669"/>
    <property type="project" value="TreeGrafter"/>
</dbReference>
<dbReference type="Pfam" id="PF00899">
    <property type="entry name" value="ThiF"/>
    <property type="match status" value="1"/>
</dbReference>
<dbReference type="InterPro" id="IPR000415">
    <property type="entry name" value="Nitroreductase-like"/>
</dbReference>
<proteinExistence type="predicted"/>
<keyword evidence="3" id="KW-0548">Nucleotidyltransferase</keyword>
<dbReference type="CDD" id="cd01483">
    <property type="entry name" value="E1_enzyme_family"/>
    <property type="match status" value="1"/>
</dbReference>
<feature type="compositionally biased region" description="Polar residues" evidence="1">
    <location>
        <begin position="713"/>
        <end position="724"/>
    </location>
</feature>
<dbReference type="SUPFAM" id="SSF69572">
    <property type="entry name" value="Activating enzymes of the ubiquitin-like proteins"/>
    <property type="match status" value="1"/>
</dbReference>
<accession>A0A839Q9W7</accession>
<comment type="caution">
    <text evidence="3">The sequence shown here is derived from an EMBL/GenBank/DDBJ whole genome shotgun (WGS) entry which is preliminary data.</text>
</comment>
<protein>
    <submittedName>
        <fullName evidence="3">Molybdopterin/thiamine biosynthesis adenylyltransferase</fullName>
    </submittedName>
</protein>
<dbReference type="InterPro" id="IPR035985">
    <property type="entry name" value="Ubiquitin-activating_enz"/>
</dbReference>
<keyword evidence="4" id="KW-1185">Reference proteome</keyword>
<dbReference type="GO" id="GO:0016491">
    <property type="term" value="F:oxidoreductase activity"/>
    <property type="evidence" value="ECO:0007669"/>
    <property type="project" value="InterPro"/>
</dbReference>
<reference evidence="3 4" key="1">
    <citation type="submission" date="2020-08" db="EMBL/GenBank/DDBJ databases">
        <title>The Agave Microbiome: Exploring the role of microbial communities in plant adaptations to desert environments.</title>
        <authorList>
            <person name="Partida-Martinez L.P."/>
        </authorList>
    </citation>
    <scope>NUCLEOTIDE SEQUENCE [LARGE SCALE GENOMIC DNA]</scope>
    <source>
        <strain evidence="3 4">AT2.18</strain>
    </source>
</reference>
<name>A0A839Q9W7_MYCIR</name>
<evidence type="ECO:0000259" key="2">
    <source>
        <dbReference type="Pfam" id="PF00899"/>
    </source>
</evidence>
<keyword evidence="3" id="KW-0808">Transferase</keyword>
<dbReference type="Gene3D" id="3.40.50.720">
    <property type="entry name" value="NAD(P)-binding Rossmann-like Domain"/>
    <property type="match status" value="1"/>
</dbReference>
<feature type="domain" description="THIF-type NAD/FAD binding fold" evidence="2">
    <location>
        <begin position="92"/>
        <end position="260"/>
    </location>
</feature>
<dbReference type="PANTHER" id="PTHR43267:SF3">
    <property type="entry name" value="THIF PROTEIN"/>
    <property type="match status" value="1"/>
</dbReference>
<evidence type="ECO:0000313" key="4">
    <source>
        <dbReference type="Proteomes" id="UP000550501"/>
    </source>
</evidence>
<dbReference type="AlphaFoldDB" id="A0A839Q9W7"/>
<dbReference type="InterPro" id="IPR045886">
    <property type="entry name" value="ThiF/MoeB/HesA"/>
</dbReference>
<dbReference type="Proteomes" id="UP000550501">
    <property type="component" value="Unassembled WGS sequence"/>
</dbReference>
<sequence length="724" mass="77369">MTEADTPDDPHRPVVLDLSDPADEKLLAALHADAAIEFVDRTVGDSNAAEPFRPRPGGDPGAEAGRWVYYPWRRAVIRVSGPREFRSTRLDRNRYLITDDELAKLSTLRVGVVGLSVGHSIAYALAAEGLCGALRLSDFDVLDVTNLNRVPASVFDIGVNKAVACARRIAELDPYFPVEVMPSGVTPDSIDEFLDGLDIVVEECDSLDVKLLIRDAARSRRLPTLMATSSGGLLDVERFDQEPGRPVFHGLLGDVDAAQLARLSSKEKVPHVLRVIDAAVLRPRMQASLLEVGKTLSTWPQLSSEVAVGAASVAEAVRRIGLGENLPSGRVRVDIPSMLDDIADPADDGGDRARRAGPPPDAHPELDRAATSDALAAIAEAAARAPSGGNSQPWRLIPGDDSVMIRLDPELTSSMDIGYRGSAVAIGAATFNARVAAAAHDLTAAVECRRGEGPFPITAVVRVTPGADPALARRHDAMMRRETNRHAGTAAEIAADVVASLTRSVEDEGARLRLITAGSDIADIASVLAEADRIRYLTPVLHTEMISELRWPGDPLADTGIDVRSLELDDADMAFLEILRNGQVMTHLASWDAGSALGDATNSAVAAASAVAVVSVRGATLCDYVRGGAAMESLWIDAQEHGLAVQPISPAFLYARDRGELDALSPAYSQRLADLQYSLETSLDIEPDESLVLILRLSYAPRPSVPSRRRQMSGRTTRSNCGPT</sequence>